<evidence type="ECO:0000256" key="12">
    <source>
        <dbReference type="ARBA" id="ARBA00061604"/>
    </source>
</evidence>
<keyword evidence="3 17" id="KW-0633">Potassium transport</keyword>
<keyword evidence="8 17" id="KW-0406">Ion transport</keyword>
<evidence type="ECO:0000256" key="5">
    <source>
        <dbReference type="ARBA" id="ARBA00022882"/>
    </source>
</evidence>
<evidence type="ECO:0000256" key="9">
    <source>
        <dbReference type="ARBA" id="ARBA00023136"/>
    </source>
</evidence>
<feature type="transmembrane region" description="Helical" evidence="18">
    <location>
        <begin position="81"/>
        <end position="104"/>
    </location>
</feature>
<evidence type="ECO:0000256" key="11">
    <source>
        <dbReference type="ARBA" id="ARBA00034430"/>
    </source>
</evidence>
<evidence type="ECO:0000256" key="7">
    <source>
        <dbReference type="ARBA" id="ARBA00022989"/>
    </source>
</evidence>
<dbReference type="GO" id="GO:0005886">
    <property type="term" value="C:plasma membrane"/>
    <property type="evidence" value="ECO:0007669"/>
    <property type="project" value="TreeGrafter"/>
</dbReference>
<dbReference type="AlphaFoldDB" id="A0A915J9F7"/>
<sequence length="501" mass="57332">MVPYGTVRRISEYHSYADNLESPSSNNQKPNIFSRFSTRRIRSRLVEKDGEYNISLANVEKQKIKYFTDIFTTLIELKWRWVLTVFVFSFLLSWLFFAIVYYVIMYLHGDFDFSTGEDEDGANYKSSSSACLTNTKSFLAVFMFSMETQHTIGYGSRYPSEQCPEIVAALCLQSIFGLMIQTLLAGVVFAKLSRPHKRAATLIFSRNACICMRDGKLCFLFRVGDMRKTHLAEAHVRVQLISKRVTNEGELLPFQQFDMDVGFSSGLDRIFVAWPITICHVIDEASPLYEYSGLDLARARFEITVILEGVVQNGATMQATSSYLPSEIIWGSRFEKLVTYKRDNGKYEIDFSKFHNTYDVDTPMLSAKEIDILKMAGLNFQTLYRCENLDKVINSDDTPYDSIQKQENMHRKSIVHHLASNNEYKLLLPFVTGAKIDDGETCGSPFLVVEDRSSIPPHGESDYSFLIDSMKAGPKGIENTRKDDMKRNLSIDWSIQVRRTC</sequence>
<dbReference type="Proteomes" id="UP000887565">
    <property type="component" value="Unplaced"/>
</dbReference>
<keyword evidence="5 17" id="KW-0851">Voltage-gated channel</keyword>
<comment type="catalytic activity">
    <reaction evidence="11">
        <text>K(+)(in) = K(+)(out)</text>
        <dbReference type="Rhea" id="RHEA:29463"/>
        <dbReference type="ChEBI" id="CHEBI:29103"/>
    </reaction>
</comment>
<evidence type="ECO:0000256" key="17">
    <source>
        <dbReference type="RuleBase" id="RU003822"/>
    </source>
</evidence>
<dbReference type="SUPFAM" id="SSF81296">
    <property type="entry name" value="E set domains"/>
    <property type="match status" value="1"/>
</dbReference>
<keyword evidence="21" id="KW-1185">Reference proteome</keyword>
<dbReference type="InterPro" id="IPR013518">
    <property type="entry name" value="K_chnl_inward-rec_Kir_cyto"/>
</dbReference>
<dbReference type="Pfam" id="PF17655">
    <property type="entry name" value="IRK_C"/>
    <property type="match status" value="1"/>
</dbReference>
<feature type="domain" description="Potassium channel inwardly rectifying transmembrane" evidence="19">
    <location>
        <begin position="46"/>
        <end position="195"/>
    </location>
</feature>
<dbReference type="Gene3D" id="2.60.40.1400">
    <property type="entry name" value="G protein-activated inward rectifier potassium channel 1"/>
    <property type="match status" value="1"/>
</dbReference>
<evidence type="ECO:0000256" key="1">
    <source>
        <dbReference type="ARBA" id="ARBA00004141"/>
    </source>
</evidence>
<keyword evidence="7 18" id="KW-1133">Transmembrane helix</keyword>
<evidence type="ECO:0000256" key="15">
    <source>
        <dbReference type="ARBA" id="ARBA00076077"/>
    </source>
</evidence>
<dbReference type="PANTHER" id="PTHR11767:SF102">
    <property type="entry name" value="INWARDLY RECTIFYING POTASSIUM CHANNEL 1, ISOFORM F"/>
    <property type="match status" value="1"/>
</dbReference>
<dbReference type="Gene3D" id="1.10.287.70">
    <property type="match status" value="1"/>
</dbReference>
<evidence type="ECO:0000259" key="20">
    <source>
        <dbReference type="Pfam" id="PF17655"/>
    </source>
</evidence>
<protein>
    <recommendedName>
        <fullName evidence="14">G protein-activated inward rectifier potassium channel 3</fullName>
    </recommendedName>
    <alternativeName>
        <fullName evidence="16">Inward rectifier K(+) channel Kir3.3</fullName>
    </alternativeName>
    <alternativeName>
        <fullName evidence="15">Potassium channel, inwardly rectifying subfamily J member 9</fullName>
    </alternativeName>
</protein>
<keyword evidence="9 18" id="KW-0472">Membrane</keyword>
<keyword evidence="6 17" id="KW-0630">Potassium</keyword>
<evidence type="ECO:0000259" key="19">
    <source>
        <dbReference type="Pfam" id="PF01007"/>
    </source>
</evidence>
<keyword evidence="4 17" id="KW-0812">Transmembrane</keyword>
<evidence type="ECO:0000256" key="18">
    <source>
        <dbReference type="SAM" id="Phobius"/>
    </source>
</evidence>
<feature type="domain" description="Inward rectifier potassium channel C-terminal" evidence="20">
    <location>
        <begin position="202"/>
        <end position="371"/>
    </location>
</feature>
<comment type="subcellular location">
    <subcellularLocation>
        <location evidence="1 17">Membrane</location>
        <topology evidence="1 17">Multi-pass membrane protein</topology>
    </subcellularLocation>
</comment>
<dbReference type="SUPFAM" id="SSF81324">
    <property type="entry name" value="Voltage-gated potassium channels"/>
    <property type="match status" value="1"/>
</dbReference>
<dbReference type="InterPro" id="IPR041647">
    <property type="entry name" value="IRK_C"/>
</dbReference>
<dbReference type="GO" id="GO:0034765">
    <property type="term" value="P:regulation of monoatomic ion transmembrane transport"/>
    <property type="evidence" value="ECO:0007669"/>
    <property type="project" value="TreeGrafter"/>
</dbReference>
<organism evidence="21 22">
    <name type="scientific">Romanomermis culicivorax</name>
    <name type="common">Nematode worm</name>
    <dbReference type="NCBI Taxonomy" id="13658"/>
    <lineage>
        <taxon>Eukaryota</taxon>
        <taxon>Metazoa</taxon>
        <taxon>Ecdysozoa</taxon>
        <taxon>Nematoda</taxon>
        <taxon>Enoplea</taxon>
        <taxon>Dorylaimia</taxon>
        <taxon>Mermithida</taxon>
        <taxon>Mermithoidea</taxon>
        <taxon>Mermithidae</taxon>
        <taxon>Romanomermis</taxon>
    </lineage>
</organism>
<evidence type="ECO:0000256" key="10">
    <source>
        <dbReference type="ARBA" id="ARBA00023303"/>
    </source>
</evidence>
<dbReference type="GO" id="GO:0034702">
    <property type="term" value="C:monoatomic ion channel complex"/>
    <property type="evidence" value="ECO:0007669"/>
    <property type="project" value="UniProtKB-KW"/>
</dbReference>
<feature type="transmembrane region" description="Helical" evidence="18">
    <location>
        <begin position="166"/>
        <end position="190"/>
    </location>
</feature>
<evidence type="ECO:0000256" key="3">
    <source>
        <dbReference type="ARBA" id="ARBA00022538"/>
    </source>
</evidence>
<keyword evidence="2 17" id="KW-0813">Transport</keyword>
<comment type="subunit">
    <text evidence="13">Associates with KCNJ3/GIRK1 to form a G-protein-activated heteromultimer pore-forming unit. Interacts (via PDZ-binding motif) with SNX27 (via PDZ domain); the interaction is required when endocytosed to prevent degradation in lysosomes and promote recycling to the plasma membrane.</text>
</comment>
<evidence type="ECO:0000313" key="21">
    <source>
        <dbReference type="Proteomes" id="UP000887565"/>
    </source>
</evidence>
<evidence type="ECO:0000256" key="16">
    <source>
        <dbReference type="ARBA" id="ARBA00081071"/>
    </source>
</evidence>
<keyword evidence="10 17" id="KW-0407">Ion channel</keyword>
<dbReference type="OMA" id="GGIIQMM"/>
<dbReference type="InterPro" id="IPR016449">
    <property type="entry name" value="K_chnl_inward-rec_Kir"/>
</dbReference>
<comment type="similarity">
    <text evidence="12">Belongs to the inward rectifier-type potassium channel (TC 1.A.2.1) family. KCNJ9 subfamily.</text>
</comment>
<evidence type="ECO:0000256" key="4">
    <source>
        <dbReference type="ARBA" id="ARBA00022692"/>
    </source>
</evidence>
<evidence type="ECO:0000256" key="13">
    <source>
        <dbReference type="ARBA" id="ARBA00062687"/>
    </source>
</evidence>
<evidence type="ECO:0000256" key="14">
    <source>
        <dbReference type="ARBA" id="ARBA00072191"/>
    </source>
</evidence>
<dbReference type="PANTHER" id="PTHR11767">
    <property type="entry name" value="INWARD RECTIFIER POTASSIUM CHANNEL"/>
    <property type="match status" value="1"/>
</dbReference>
<dbReference type="FunFam" id="1.10.287.70:FF:000019">
    <property type="entry name" value="G protein-activated inward rectifier potassium channel 1"/>
    <property type="match status" value="1"/>
</dbReference>
<dbReference type="PRINTS" id="PR01320">
    <property type="entry name" value="KIRCHANNEL"/>
</dbReference>
<dbReference type="InterPro" id="IPR014756">
    <property type="entry name" value="Ig_E-set"/>
</dbReference>
<dbReference type="Pfam" id="PF01007">
    <property type="entry name" value="IRK"/>
    <property type="match status" value="1"/>
</dbReference>
<dbReference type="GO" id="GO:0005242">
    <property type="term" value="F:inward rectifier potassium channel activity"/>
    <property type="evidence" value="ECO:0007669"/>
    <property type="project" value="InterPro"/>
</dbReference>
<dbReference type="WBParaSite" id="nRc.2.0.1.t22792-RA">
    <property type="protein sequence ID" value="nRc.2.0.1.t22792-RA"/>
    <property type="gene ID" value="nRc.2.0.1.g22792"/>
</dbReference>
<reference evidence="22" key="1">
    <citation type="submission" date="2022-11" db="UniProtKB">
        <authorList>
            <consortium name="WormBaseParasite"/>
        </authorList>
    </citation>
    <scope>IDENTIFICATION</scope>
</reference>
<dbReference type="GO" id="GO:1990573">
    <property type="term" value="P:potassium ion import across plasma membrane"/>
    <property type="evidence" value="ECO:0007669"/>
    <property type="project" value="TreeGrafter"/>
</dbReference>
<dbReference type="InterPro" id="IPR040445">
    <property type="entry name" value="Kir_TM"/>
</dbReference>
<evidence type="ECO:0000256" key="2">
    <source>
        <dbReference type="ARBA" id="ARBA00022448"/>
    </source>
</evidence>
<proteinExistence type="inferred from homology"/>
<evidence type="ECO:0000256" key="6">
    <source>
        <dbReference type="ARBA" id="ARBA00022958"/>
    </source>
</evidence>
<accession>A0A915J9F7</accession>
<dbReference type="FunFam" id="2.60.40.1400:FF:000001">
    <property type="entry name" value="G protein-activated inward rectifier potassium channel 2"/>
    <property type="match status" value="1"/>
</dbReference>
<evidence type="ECO:0000256" key="8">
    <source>
        <dbReference type="ARBA" id="ARBA00023065"/>
    </source>
</evidence>
<name>A0A915J9F7_ROMCU</name>
<evidence type="ECO:0000313" key="22">
    <source>
        <dbReference type="WBParaSite" id="nRc.2.0.1.t22792-RA"/>
    </source>
</evidence>